<evidence type="ECO:0000313" key="2">
    <source>
        <dbReference type="Proteomes" id="UP000223025"/>
    </source>
</evidence>
<reference evidence="1 2" key="1">
    <citation type="submission" date="2017-06" db="EMBL/GenBank/DDBJ databases">
        <authorList>
            <person name="Kim H.J."/>
            <person name="Triplett B.A."/>
        </authorList>
    </citation>
    <scope>NUCLEOTIDE SEQUENCE [LARGE SCALE GENOMIC DNA]</scope>
</reference>
<keyword evidence="2" id="KW-1185">Reference proteome</keyword>
<name>A0A2L0V0G6_9CAUD</name>
<dbReference type="GeneID" id="40088500"/>
<dbReference type="EMBL" id="MF403008">
    <property type="protein sequence ID" value="AUZ95256.1"/>
    <property type="molecule type" value="Genomic_DNA"/>
</dbReference>
<dbReference type="RefSeq" id="YP_009612162.1">
    <property type="nucleotide sequence ID" value="NC_042013.1"/>
</dbReference>
<evidence type="ECO:0000313" key="1">
    <source>
        <dbReference type="EMBL" id="AUZ95256.1"/>
    </source>
</evidence>
<dbReference type="KEGG" id="vg:40088500"/>
<dbReference type="Proteomes" id="UP000223025">
    <property type="component" value="Segment"/>
</dbReference>
<sequence>MSVIFTYMISHRVNVNPLSHVLDEEDYNDIDWFSRYRDCKDKVMMSWCESSYYTLNYIHDHTTRYSNVINHRPPYNFPDEALDNMRKMYFKYTGQEMTETPRFGLYREIN</sequence>
<organism evidence="1 2">
    <name type="scientific">Agrobacterium phage Atu_ph07</name>
    <dbReference type="NCBI Taxonomy" id="2024264"/>
    <lineage>
        <taxon>Viruses</taxon>
        <taxon>Duplodnaviria</taxon>
        <taxon>Heunggongvirae</taxon>
        <taxon>Uroviricota</taxon>
        <taxon>Caudoviricetes</taxon>
        <taxon>Polybotosvirus</taxon>
        <taxon>Polybotosvirus Atuph07</taxon>
    </lineage>
</organism>
<protein>
    <submittedName>
        <fullName evidence="1">Uncharacterized protein</fullName>
    </submittedName>
</protein>
<accession>A0A2L0V0G6</accession>
<proteinExistence type="predicted"/>